<comment type="caution">
    <text evidence="1">The sequence shown here is derived from an EMBL/GenBank/DDBJ whole genome shotgun (WGS) entry which is preliminary data.</text>
</comment>
<protein>
    <submittedName>
        <fullName evidence="1">Uncharacterized protein</fullName>
    </submittedName>
</protein>
<evidence type="ECO:0000313" key="1">
    <source>
        <dbReference type="EMBL" id="KAF5879036.1"/>
    </source>
</evidence>
<accession>A0A8H6B442</accession>
<dbReference type="AlphaFoldDB" id="A0A8H6B442"/>
<keyword evidence="2" id="KW-1185">Reference proteome</keyword>
<dbReference type="GeneID" id="59260306"/>
<evidence type="ECO:0000313" key="2">
    <source>
        <dbReference type="Proteomes" id="UP000531561"/>
    </source>
</evidence>
<dbReference type="RefSeq" id="XP_037197980.1">
    <property type="nucleotide sequence ID" value="XM_037336614.1"/>
</dbReference>
<dbReference type="Proteomes" id="UP000531561">
    <property type="component" value="Unassembled WGS sequence"/>
</dbReference>
<organism evidence="1 2">
    <name type="scientific">Botrytis fragariae</name>
    <dbReference type="NCBI Taxonomy" id="1964551"/>
    <lineage>
        <taxon>Eukaryota</taxon>
        <taxon>Fungi</taxon>
        <taxon>Dikarya</taxon>
        <taxon>Ascomycota</taxon>
        <taxon>Pezizomycotina</taxon>
        <taxon>Leotiomycetes</taxon>
        <taxon>Helotiales</taxon>
        <taxon>Sclerotiniaceae</taxon>
        <taxon>Botrytis</taxon>
    </lineage>
</organism>
<sequence>KKLGYRKIKNVIKPCRFFIFSTVVQRHFAEDVPKIYPRSTILATFSLLNGQNAVSCLDDPCGDYAYMSGCNSCYDRFGATKVMGWVNAKLRILLSTFLILFNGSDVTTLFFCGESA</sequence>
<proteinExistence type="predicted"/>
<dbReference type="EMBL" id="JABFCT010000001">
    <property type="protein sequence ID" value="KAF5879036.1"/>
    <property type="molecule type" value="Genomic_DNA"/>
</dbReference>
<gene>
    <name evidence="1" type="ORF">Bfra_006240</name>
</gene>
<name>A0A8H6B442_9HELO</name>
<reference evidence="1 2" key="1">
    <citation type="journal article" date="2020" name="Phytopathology">
        <title>A high-quality genome resource of Botrytis fragariae, a new and rapidly spreading fungal pathogen causing strawberry gray mold in the U.S.A.</title>
        <authorList>
            <person name="Wu Y."/>
            <person name="Saski C.A."/>
            <person name="Schnabel G."/>
            <person name="Xiao S."/>
            <person name="Hu M."/>
        </authorList>
    </citation>
    <scope>NUCLEOTIDE SEQUENCE [LARGE SCALE GENOMIC DNA]</scope>
    <source>
        <strain evidence="1 2">BVB16</strain>
    </source>
</reference>
<feature type="non-terminal residue" evidence="1">
    <location>
        <position position="1"/>
    </location>
</feature>